<evidence type="ECO:0008006" key="3">
    <source>
        <dbReference type="Google" id="ProtNLM"/>
    </source>
</evidence>
<dbReference type="Gene3D" id="1.50.10.10">
    <property type="match status" value="1"/>
</dbReference>
<name>A0ABU9DEP6_9BACL</name>
<comment type="caution">
    <text evidence="1">The sequence shown here is derived from an EMBL/GenBank/DDBJ whole genome shotgun (WGS) entry which is preliminary data.</text>
</comment>
<protein>
    <recommendedName>
        <fullName evidence="3">Glycosyl hydrolase family 8</fullName>
    </recommendedName>
</protein>
<evidence type="ECO:0000313" key="2">
    <source>
        <dbReference type="Proteomes" id="UP001469365"/>
    </source>
</evidence>
<dbReference type="PROSITE" id="PS51257">
    <property type="entry name" value="PROKAR_LIPOPROTEIN"/>
    <property type="match status" value="1"/>
</dbReference>
<accession>A0ABU9DEP6</accession>
<dbReference type="RefSeq" id="WP_341413554.1">
    <property type="nucleotide sequence ID" value="NZ_JBBPCC010000001.1"/>
</dbReference>
<dbReference type="EMBL" id="JBBPCC010000001">
    <property type="protein sequence ID" value="MEK8126498.1"/>
    <property type="molecule type" value="Genomic_DNA"/>
</dbReference>
<evidence type="ECO:0000313" key="1">
    <source>
        <dbReference type="EMBL" id="MEK8126498.1"/>
    </source>
</evidence>
<dbReference type="InterPro" id="IPR008928">
    <property type="entry name" value="6-hairpin_glycosidase_sf"/>
</dbReference>
<proteinExistence type="predicted"/>
<keyword evidence="2" id="KW-1185">Reference proteome</keyword>
<dbReference type="InterPro" id="IPR012341">
    <property type="entry name" value="6hp_glycosidase-like_sf"/>
</dbReference>
<dbReference type="Proteomes" id="UP001469365">
    <property type="component" value="Unassembled WGS sequence"/>
</dbReference>
<gene>
    <name evidence="1" type="ORF">WMW72_01070</name>
</gene>
<reference evidence="1 2" key="1">
    <citation type="submission" date="2024-04" db="EMBL/GenBank/DDBJ databases">
        <title>draft genome sequnece of Paenibacillus filicis.</title>
        <authorList>
            <person name="Kim D.-U."/>
        </authorList>
    </citation>
    <scope>NUCLEOTIDE SEQUENCE [LARGE SCALE GENOMIC DNA]</scope>
    <source>
        <strain evidence="1 2">KACC14197</strain>
    </source>
</reference>
<dbReference type="SUPFAM" id="SSF48208">
    <property type="entry name" value="Six-hairpin glycosidases"/>
    <property type="match status" value="1"/>
</dbReference>
<organism evidence="1 2">
    <name type="scientific">Paenibacillus filicis</name>
    <dbReference type="NCBI Taxonomy" id="669464"/>
    <lineage>
        <taxon>Bacteria</taxon>
        <taxon>Bacillati</taxon>
        <taxon>Bacillota</taxon>
        <taxon>Bacilli</taxon>
        <taxon>Bacillales</taxon>
        <taxon>Paenibacillaceae</taxon>
        <taxon>Paenibacillus</taxon>
    </lineage>
</organism>
<sequence length="376" mass="42071">MSKGIFIGLSSLLLFLVLTGCEPVRTSKPTEESGSLLPAGGYGDQAHMNSKRDALVAFIQGRLTGPDGIYTNLKDTGQSAEMATGHEVLSESSGFMLRYYALTGQRDMYDGMWARTKQIFDLPSGFSYRYSPLLSKKYPVNAAVDDLRIIRSLYEAGQVFQDDTYTSEAKTYGQRFYEHNVKDGLLYDFYDNTYHITNDSITLCYIDLKTLKLLPIADKPKAAFISNMLGISKKGYLGDNFPFYETRYEYQKAAYSSERINTVESLLTILSLAEIRQHEPSSIRFIKDQVKAGTLYGQYTKEGKPTTDIRSTAIYAITAMIGAELGDRSLYEDSIRRMNEFQVLDSGNMLHGGFGDTGSGQAYSFDNLMALLAYAY</sequence>